<dbReference type="GO" id="GO:0050660">
    <property type="term" value="F:flavin adenine dinucleotide binding"/>
    <property type="evidence" value="ECO:0007669"/>
    <property type="project" value="TreeGrafter"/>
</dbReference>
<dbReference type="Proteomes" id="UP000291822">
    <property type="component" value="Unassembled WGS sequence"/>
</dbReference>
<feature type="domain" description="FAD-binding FR-type" evidence="7">
    <location>
        <begin position="230"/>
        <end position="391"/>
    </location>
</feature>
<feature type="domain" description="Flavodoxin-like" evidence="6">
    <location>
        <begin position="79"/>
        <end position="216"/>
    </location>
</feature>
<dbReference type="EMBL" id="SJTG01000001">
    <property type="protein sequence ID" value="TCI12390.1"/>
    <property type="molecule type" value="Genomic_DNA"/>
</dbReference>
<evidence type="ECO:0000256" key="5">
    <source>
        <dbReference type="SAM" id="Phobius"/>
    </source>
</evidence>
<keyword evidence="9" id="KW-1185">Reference proteome</keyword>
<dbReference type="GO" id="GO:0010181">
    <property type="term" value="F:FMN binding"/>
    <property type="evidence" value="ECO:0007669"/>
    <property type="project" value="InterPro"/>
</dbReference>
<dbReference type="Gene3D" id="3.40.50.360">
    <property type="match status" value="1"/>
</dbReference>
<evidence type="ECO:0000256" key="3">
    <source>
        <dbReference type="ARBA" id="ARBA00022982"/>
    </source>
</evidence>
<dbReference type="SUPFAM" id="SSF52343">
    <property type="entry name" value="Ferredoxin reductase-like, C-terminal NADP-linked domain"/>
    <property type="match status" value="1"/>
</dbReference>
<keyword evidence="5" id="KW-0472">Membrane</keyword>
<dbReference type="InterPro" id="IPR039261">
    <property type="entry name" value="FNR_nucleotide-bd"/>
</dbReference>
<protein>
    <recommendedName>
        <fullName evidence="4">NADPH--hemoprotein reductase</fullName>
        <ecNumber evidence="4">1.6.2.4</ecNumber>
    </recommendedName>
</protein>
<comment type="caution">
    <text evidence="8">The sequence shown here is derived from an EMBL/GenBank/DDBJ whole genome shotgun (WGS) entry which is preliminary data.</text>
</comment>
<dbReference type="InterPro" id="IPR017938">
    <property type="entry name" value="Riboflavin_synthase-like_b-brl"/>
</dbReference>
<dbReference type="PANTHER" id="PTHR19384">
    <property type="entry name" value="NITRIC OXIDE SYNTHASE-RELATED"/>
    <property type="match status" value="1"/>
</dbReference>
<dbReference type="SUPFAM" id="SSF63380">
    <property type="entry name" value="Riboflavin synthase domain-like"/>
    <property type="match status" value="1"/>
</dbReference>
<dbReference type="SUPFAM" id="SSF52218">
    <property type="entry name" value="Flavoproteins"/>
    <property type="match status" value="1"/>
</dbReference>
<dbReference type="EC" id="1.6.2.4" evidence="4"/>
<accession>A0A4R0Z284</accession>
<dbReference type="Pfam" id="PF00175">
    <property type="entry name" value="NAD_binding_1"/>
    <property type="match status" value="1"/>
</dbReference>
<dbReference type="InterPro" id="IPR001094">
    <property type="entry name" value="Flavdoxin-like"/>
</dbReference>
<dbReference type="InterPro" id="IPR001709">
    <property type="entry name" value="Flavoprot_Pyr_Nucl_cyt_Rdtase"/>
</dbReference>
<dbReference type="Gene3D" id="3.40.50.80">
    <property type="entry name" value="Nucleotide-binding domain of ferredoxin-NADP reductase (FNR) module"/>
    <property type="match status" value="1"/>
</dbReference>
<organism evidence="8 9">
    <name type="scientific">Dyella soli</name>
    <dbReference type="NCBI Taxonomy" id="522319"/>
    <lineage>
        <taxon>Bacteria</taxon>
        <taxon>Pseudomonadati</taxon>
        <taxon>Pseudomonadota</taxon>
        <taxon>Gammaproteobacteria</taxon>
        <taxon>Lysobacterales</taxon>
        <taxon>Rhodanobacteraceae</taxon>
        <taxon>Dyella</taxon>
    </lineage>
</organism>
<evidence type="ECO:0000259" key="7">
    <source>
        <dbReference type="PROSITE" id="PS51384"/>
    </source>
</evidence>
<evidence type="ECO:0000256" key="4">
    <source>
        <dbReference type="ARBA" id="ARBA00023797"/>
    </source>
</evidence>
<dbReference type="PRINTS" id="PR00371">
    <property type="entry name" value="FPNCR"/>
</dbReference>
<dbReference type="PRINTS" id="PR00369">
    <property type="entry name" value="FLAVODOXIN"/>
</dbReference>
<dbReference type="GO" id="GO:0005829">
    <property type="term" value="C:cytosol"/>
    <property type="evidence" value="ECO:0007669"/>
    <property type="project" value="TreeGrafter"/>
</dbReference>
<keyword evidence="3" id="KW-0249">Electron transport</keyword>
<dbReference type="Gene3D" id="2.40.30.10">
    <property type="entry name" value="Translation factors"/>
    <property type="match status" value="1"/>
</dbReference>
<dbReference type="GO" id="GO:0003958">
    <property type="term" value="F:NADPH-hemoprotein reductase activity"/>
    <property type="evidence" value="ECO:0007669"/>
    <property type="project" value="UniProtKB-EC"/>
</dbReference>
<evidence type="ECO:0000259" key="6">
    <source>
        <dbReference type="PROSITE" id="PS50902"/>
    </source>
</evidence>
<reference evidence="8 9" key="1">
    <citation type="submission" date="2019-02" db="EMBL/GenBank/DDBJ databases">
        <title>Dyella amyloliquefaciens sp. nov., isolated from forest soil.</title>
        <authorList>
            <person name="Gao Z.-H."/>
            <person name="Qiu L.-H."/>
        </authorList>
    </citation>
    <scope>NUCLEOTIDE SEQUENCE [LARGE SCALE GENOMIC DNA]</scope>
    <source>
        <strain evidence="8 9">KACC 12747</strain>
    </source>
</reference>
<feature type="transmembrane region" description="Helical" evidence="5">
    <location>
        <begin position="7"/>
        <end position="26"/>
    </location>
</feature>
<gene>
    <name evidence="8" type="ORF">EZM97_03310</name>
</gene>
<name>A0A4R0Z284_9GAMM</name>
<dbReference type="PROSITE" id="PS51384">
    <property type="entry name" value="FAD_FR"/>
    <property type="match status" value="1"/>
</dbReference>
<dbReference type="InterPro" id="IPR001433">
    <property type="entry name" value="OxRdtase_FAD/NAD-bd"/>
</dbReference>
<feature type="transmembrane region" description="Helical" evidence="5">
    <location>
        <begin position="38"/>
        <end position="59"/>
    </location>
</feature>
<dbReference type="InterPro" id="IPR017927">
    <property type="entry name" value="FAD-bd_FR_type"/>
</dbReference>
<evidence type="ECO:0000256" key="1">
    <source>
        <dbReference type="ARBA" id="ARBA00022630"/>
    </source>
</evidence>
<dbReference type="RefSeq" id="WP_131150830.1">
    <property type="nucleotide sequence ID" value="NZ_SJTG01000001.1"/>
</dbReference>
<dbReference type="CDD" id="cd06200">
    <property type="entry name" value="SiR_like1"/>
    <property type="match status" value="1"/>
</dbReference>
<keyword evidence="5" id="KW-1133">Transmembrane helix</keyword>
<dbReference type="Pfam" id="PF00258">
    <property type="entry name" value="Flavodoxin_1"/>
    <property type="match status" value="1"/>
</dbReference>
<proteinExistence type="predicted"/>
<sequence>MRDRALWGNVGLGAVLVGIAAWLWMLHVGGTPWTWPDASRIGMAVGVIALWLGLTWALARARRPRVAVDVPSHTGTGTLLIACASQTGFADQLAQQTELSLVQAGMRVQRAELGSLTDADLRNAGRVLFVVSTTGEGDAPDSAARFSDQTMRAPRDLHGVTYGVLALGDRDYEDFCGFGRRLHHWLVQSGAQPLFDPVEVNNGDDGALRHWQHHLSVLSGAVDLPDWQRPAYQTWTLRERQHLNPDSLGEACYHLVLEPREAITWQAGDIAEVEPRHSATSVQAWLDRAGVDGALMADGESLRSRMSRSYLPTLPLTSGDTATLLASLKNLPHREYSIASLPADGAVHLLVRQMWRDDGQLGLGSGWLTSGAQPGDEVALRIRANPQFHAPAGDVPMILIGNGTGLAGLRALLRQRESTGHHRNWLVFGERQAARDFFHREDIERWQREGHLQRLDLAWSRDPGNGRYVQQCLRDAADEVRHWVDQGAALFVCGSLAGMAPGVDAALRDILGESAVEQLRIDGRYRRDVY</sequence>
<keyword evidence="1" id="KW-0285">Flavoprotein</keyword>
<evidence type="ECO:0000313" key="9">
    <source>
        <dbReference type="Proteomes" id="UP000291822"/>
    </source>
</evidence>
<keyword evidence="3" id="KW-0813">Transport</keyword>
<evidence type="ECO:0000256" key="2">
    <source>
        <dbReference type="ARBA" id="ARBA00022643"/>
    </source>
</evidence>
<dbReference type="InterPro" id="IPR029039">
    <property type="entry name" value="Flavoprotein-like_sf"/>
</dbReference>
<dbReference type="PANTHER" id="PTHR19384:SF17">
    <property type="entry name" value="NADPH--CYTOCHROME P450 REDUCTASE"/>
    <property type="match status" value="1"/>
</dbReference>
<keyword evidence="5" id="KW-0812">Transmembrane</keyword>
<dbReference type="AlphaFoldDB" id="A0A4R0Z284"/>
<dbReference type="PROSITE" id="PS50902">
    <property type="entry name" value="FLAVODOXIN_LIKE"/>
    <property type="match status" value="1"/>
</dbReference>
<dbReference type="InterPro" id="IPR008254">
    <property type="entry name" value="Flavodoxin/NO_synth"/>
</dbReference>
<keyword evidence="2" id="KW-0288">FMN</keyword>
<evidence type="ECO:0000313" key="8">
    <source>
        <dbReference type="EMBL" id="TCI12390.1"/>
    </source>
</evidence>